<name>A0A645J775_9ZZZZ</name>
<dbReference type="AlphaFoldDB" id="A0A645J775"/>
<evidence type="ECO:0000313" key="1">
    <source>
        <dbReference type="EMBL" id="MPN59286.1"/>
    </source>
</evidence>
<dbReference type="EMBL" id="VSSQ01133127">
    <property type="protein sequence ID" value="MPN59286.1"/>
    <property type="molecule type" value="Genomic_DNA"/>
</dbReference>
<proteinExistence type="predicted"/>
<comment type="caution">
    <text evidence="1">The sequence shown here is derived from an EMBL/GenBank/DDBJ whole genome shotgun (WGS) entry which is preliminary data.</text>
</comment>
<reference evidence="1" key="1">
    <citation type="submission" date="2019-08" db="EMBL/GenBank/DDBJ databases">
        <authorList>
            <person name="Kucharzyk K."/>
            <person name="Murdoch R.W."/>
            <person name="Higgins S."/>
            <person name="Loffler F."/>
        </authorList>
    </citation>
    <scope>NUCLEOTIDE SEQUENCE</scope>
</reference>
<protein>
    <submittedName>
        <fullName evidence="1">Uncharacterized protein</fullName>
    </submittedName>
</protein>
<accession>A0A645J775</accession>
<sequence>MPSDVPIKGGSQIGNSLFRFKILGGIGSGILLIQEIVSTGPKTESEQRYHANQDFAI</sequence>
<organism evidence="1">
    <name type="scientific">bioreactor metagenome</name>
    <dbReference type="NCBI Taxonomy" id="1076179"/>
    <lineage>
        <taxon>unclassified sequences</taxon>
        <taxon>metagenomes</taxon>
        <taxon>ecological metagenomes</taxon>
    </lineage>
</organism>
<gene>
    <name evidence="1" type="ORF">SDC9_207007</name>
</gene>